<name>A0A075VW60_CAPAN</name>
<dbReference type="EMBL" id="KJ865409">
    <property type="protein sequence ID" value="AIG89980.1"/>
    <property type="molecule type" value="Genomic_DNA"/>
</dbReference>
<sequence>MLLDFWTRGLAVAFGSSYFCFREQIACYSIAPPILDFALKILYFIEEFMAGVSFLAFLSFSSSWSKVNLSAGVWVLKSCLTASRTSGTFWPSAGAAFRSSRFSSRSSSVLSSKAEGADGACGSFGIIKFSIEPRSSDQIEYMIIKARGKAAAKGKDFHQFLE</sequence>
<organism evidence="1">
    <name type="scientific">Capsicum annuum</name>
    <name type="common">Capsicum pepper</name>
    <dbReference type="NCBI Taxonomy" id="4072"/>
    <lineage>
        <taxon>Eukaryota</taxon>
        <taxon>Viridiplantae</taxon>
        <taxon>Streptophyta</taxon>
        <taxon>Embryophyta</taxon>
        <taxon>Tracheophyta</taxon>
        <taxon>Spermatophyta</taxon>
        <taxon>Magnoliopsida</taxon>
        <taxon>eudicotyledons</taxon>
        <taxon>Gunneridae</taxon>
        <taxon>Pentapetalae</taxon>
        <taxon>asterids</taxon>
        <taxon>lamiids</taxon>
        <taxon>Solanales</taxon>
        <taxon>Solanaceae</taxon>
        <taxon>Solanoideae</taxon>
        <taxon>Capsiceae</taxon>
        <taxon>Capsicum</taxon>
    </lineage>
</organism>
<keyword evidence="1" id="KW-0496">Mitochondrion</keyword>
<dbReference type="EMBL" id="KJ865409">
    <property type="protein sequence ID" value="AIG89875.1"/>
    <property type="molecule type" value="Genomic_DNA"/>
</dbReference>
<gene>
    <name evidence="1" type="primary">orf162</name>
</gene>
<evidence type="ECO:0000313" key="1">
    <source>
        <dbReference type="EMBL" id="AIG89980.1"/>
    </source>
</evidence>
<geneLocation type="mitochondrion" evidence="1"/>
<accession>A0A075VW60</accession>
<proteinExistence type="predicted"/>
<dbReference type="AlphaFoldDB" id="A0A075VW60"/>
<protein>
    <submittedName>
        <fullName evidence="1">Uncharacterized protein</fullName>
    </submittedName>
</protein>
<reference evidence="1" key="1">
    <citation type="journal article" date="2014" name="BMC Genomics">
        <title>Extensive structural variations between mitochondrial genomes of CMS and normal peppers (Capsicum annuum L.) revealed by complete nucleotide sequencing.</title>
        <authorList>
            <person name="Jo Y.D."/>
            <person name="Choi Y."/>
            <person name="Kim D.H."/>
            <person name="Kim B.D."/>
            <person name="Kang B.C."/>
        </authorList>
    </citation>
    <scope>NUCLEOTIDE SEQUENCE</scope>
</reference>